<comment type="caution">
    <text evidence="1">The sequence shown here is derived from an EMBL/GenBank/DDBJ whole genome shotgun (WGS) entry which is preliminary data.</text>
</comment>
<gene>
    <name evidence="1" type="primary">VTS1_2</name>
    <name evidence="1" type="ORF">DSO57_1011501</name>
</gene>
<evidence type="ECO:0000313" key="2">
    <source>
        <dbReference type="Proteomes" id="UP001165960"/>
    </source>
</evidence>
<accession>A0ACC2TUB9</accession>
<evidence type="ECO:0000313" key="1">
    <source>
        <dbReference type="EMBL" id="KAJ9077966.1"/>
    </source>
</evidence>
<name>A0ACC2TUB9_9FUNG</name>
<protein>
    <submittedName>
        <fullName evidence="1">Flap-structured DNA-binding and RNA-binding protein, variant 2</fullName>
    </submittedName>
</protein>
<sequence>MSDHSSIDIPCITATPSSPRYVPSPNRLNSIRPNSEVYNQKPGASPEGTFNLLHSLSAFILISKPNIADALERWFEDLAQYERMLEEMSKASLEPSFKEELGAVENWFSALSQAEKTAALYSLMHQSTNVQIRFFITVLQKMNKDPVRDILSPAFSRQGLQTYSDYPLPNRQKNIDRHSLPTGKAEIPRPSSLEMEHVFNPRMSLKSQSYNPEDTMGFNWKASPGRIPTLDLKGASNWGGWDLSHTTSSERSLSATNVKDSNWGKLRNSNNLTLKVDNVEVPLESSHWLGTATRPKSARSPAFPPGLHTASSPIPWAINTTPLDLASSPKPSLPDELKEPKPLDPVDFEVLESIPAWMRSLRLHKYTSLFEKMTWREVIALDDKQLTEVGVAALGARRKFLKVFEHVKHEAELKVVLGTSHPTNFV</sequence>
<dbReference type="Proteomes" id="UP001165960">
    <property type="component" value="Unassembled WGS sequence"/>
</dbReference>
<proteinExistence type="predicted"/>
<dbReference type="EMBL" id="QTSX02002169">
    <property type="protein sequence ID" value="KAJ9077966.1"/>
    <property type="molecule type" value="Genomic_DNA"/>
</dbReference>
<reference evidence="1" key="1">
    <citation type="submission" date="2022-04" db="EMBL/GenBank/DDBJ databases">
        <title>Genome of the entomopathogenic fungus Entomophthora muscae.</title>
        <authorList>
            <person name="Elya C."/>
            <person name="Lovett B.R."/>
            <person name="Lee E."/>
            <person name="Macias A.M."/>
            <person name="Hajek A.E."/>
            <person name="De Bivort B.L."/>
            <person name="Kasson M.T."/>
            <person name="De Fine Licht H.H."/>
            <person name="Stajich J.E."/>
        </authorList>
    </citation>
    <scope>NUCLEOTIDE SEQUENCE</scope>
    <source>
        <strain evidence="1">Berkeley</strain>
    </source>
</reference>
<keyword evidence="1" id="KW-0238">DNA-binding</keyword>
<organism evidence="1 2">
    <name type="scientific">Entomophthora muscae</name>
    <dbReference type="NCBI Taxonomy" id="34485"/>
    <lineage>
        <taxon>Eukaryota</taxon>
        <taxon>Fungi</taxon>
        <taxon>Fungi incertae sedis</taxon>
        <taxon>Zoopagomycota</taxon>
        <taxon>Entomophthoromycotina</taxon>
        <taxon>Entomophthoromycetes</taxon>
        <taxon>Entomophthorales</taxon>
        <taxon>Entomophthoraceae</taxon>
        <taxon>Entomophthora</taxon>
    </lineage>
</organism>
<keyword evidence="2" id="KW-1185">Reference proteome</keyword>